<feature type="coiled-coil region" evidence="1">
    <location>
        <begin position="265"/>
        <end position="292"/>
    </location>
</feature>
<dbReference type="Proteomes" id="UP000037460">
    <property type="component" value="Unassembled WGS sequence"/>
</dbReference>
<keyword evidence="3" id="KW-1185">Reference proteome</keyword>
<keyword evidence="1" id="KW-0175">Coiled coil</keyword>
<reference evidence="3" key="1">
    <citation type="journal article" date="2015" name="PLoS Genet.">
        <title>Genome Sequence and Transcriptome Analyses of Chrysochromulina tobin: Metabolic Tools for Enhanced Algal Fitness in the Prominent Order Prymnesiales (Haptophyceae).</title>
        <authorList>
            <person name="Hovde B.T."/>
            <person name="Deodato C.R."/>
            <person name="Hunsperger H.M."/>
            <person name="Ryken S.A."/>
            <person name="Yost W."/>
            <person name="Jha R.K."/>
            <person name="Patterson J."/>
            <person name="Monnat R.J. Jr."/>
            <person name="Barlow S.B."/>
            <person name="Starkenburg S.R."/>
            <person name="Cattolico R.A."/>
        </authorList>
    </citation>
    <scope>NUCLEOTIDE SEQUENCE</scope>
    <source>
        <strain evidence="3">CCMP291</strain>
    </source>
</reference>
<name>A0A0M0LSB2_9EUKA</name>
<evidence type="ECO:0000313" key="3">
    <source>
        <dbReference type="Proteomes" id="UP000037460"/>
    </source>
</evidence>
<organism evidence="2 3">
    <name type="scientific">Chrysochromulina tobinii</name>
    <dbReference type="NCBI Taxonomy" id="1460289"/>
    <lineage>
        <taxon>Eukaryota</taxon>
        <taxon>Haptista</taxon>
        <taxon>Haptophyta</taxon>
        <taxon>Prymnesiophyceae</taxon>
        <taxon>Prymnesiales</taxon>
        <taxon>Chrysochromulinaceae</taxon>
        <taxon>Chrysochromulina</taxon>
    </lineage>
</organism>
<sequence>MHVRLGVVTAHEVLPRVEAQLRALALASGAEARLRWLARHGAFLKWCATAAMLSVLDTAEVAHTARLETLIAARGALETALFEAEATREEAVHSAVSQLQQRARAQLVVLLAVGVRQTLVRQTLVRQTLVLATLTAALGRWARVAAETTWAEIATMVSSSHAASSLRSIRRVGGLAAAGACEPCKNWERASLDSAWSRWQAMCCSREYCTRVHELTCRAEALQRRAEQAVAAEVHMRSLVDEGAHRSTVAERQMATSRVTAGAKLDTLTRERDEARAQVKKVEQTLLEARAVFERGKADVRFAQERLGKEQQSALTTALKVAEKARLAQLLRVVRTAHCPSLAAFLASWRAAAVAEQVARNYYHAAAVAGNYYYAQGAVSGAIAAPQEEWRLYAGAHEEY</sequence>
<evidence type="ECO:0000256" key="1">
    <source>
        <dbReference type="SAM" id="Coils"/>
    </source>
</evidence>
<dbReference type="AlphaFoldDB" id="A0A0M0LSB2"/>
<feature type="non-terminal residue" evidence="2">
    <location>
        <position position="400"/>
    </location>
</feature>
<protein>
    <submittedName>
        <fullName evidence="2">Uncharacterized protein</fullName>
    </submittedName>
</protein>
<proteinExistence type="predicted"/>
<evidence type="ECO:0000313" key="2">
    <source>
        <dbReference type="EMBL" id="KOO53797.1"/>
    </source>
</evidence>
<dbReference type="EMBL" id="JWZX01000063">
    <property type="protein sequence ID" value="KOO53797.1"/>
    <property type="molecule type" value="Genomic_DNA"/>
</dbReference>
<accession>A0A0M0LSB2</accession>
<gene>
    <name evidence="2" type="ORF">Ctob_016022</name>
</gene>
<comment type="caution">
    <text evidence="2">The sequence shown here is derived from an EMBL/GenBank/DDBJ whole genome shotgun (WGS) entry which is preliminary data.</text>
</comment>